<keyword evidence="2" id="KW-1185">Reference proteome</keyword>
<sequence length="654" mass="67406">MNSKRLLKTTNNLKPTTLQNIMKTNLIIPVLATTLSLAAMADVPNLIHHQGVLQDDEGNPVNAPADFKFAFVNGDATVSFWSNDGTSFAGSEPAASVALPVSDGLFNVQLGNTDIGMVALPPSVFTTDEVFLRIWVNGEQLTPDRQVTSVGYAMQAATVADGAITPGAIPANTITSSHIVDGSVGSDDIADAITLETLKLEKGGSQLSEFTVANNSPILNFWDGLGTPTTSMGDLLGGGRLKLFQISGKPGITADGDAATYANGSSAGGEFIVHDSAGEKGVFLDGENAGGARIEVHQKGGSSPFIEAEALGDFGGAEVVVRGAEGVNGVEIFGQGSEGGADPKNPDGNRNGAGTIKLYQPEGLGAVLYGSSTQGGGAISLRDQWGDTKFRMYGGKHSASLDMGNAQGLLTIEADAAYGTFGESRLVLRQALLGGGSVNTVQIEGGTNDFGDSGGQIRLRDEQGHTTIDLDAASTNGGSHVKLRNHAGQTTIEFDAQDGDGNGIIRTQVLEITGGSDLTEQFNINPNALEPEPGMLVSIDPTNPGELVVSTKAYDRTAAGVISGAGGVKPGMLMGQKGSIADGDHPVALTGRVYCYVDTEFGQIEPGDLITTSPTPGHGMKVTDHSQAQGAIVGKAMTELKEGRGLVLVLVSLQ</sequence>
<evidence type="ECO:0000313" key="2">
    <source>
        <dbReference type="Proteomes" id="UP001374893"/>
    </source>
</evidence>
<proteinExistence type="predicted"/>
<name>A0ABN6H5M7_9BACT</name>
<evidence type="ECO:0000313" key="1">
    <source>
        <dbReference type="EMBL" id="BCX48242.1"/>
    </source>
</evidence>
<protein>
    <submittedName>
        <fullName evidence="1">Queuine/archaeosine tRNA-ribosyl transferase</fullName>
    </submittedName>
</protein>
<reference evidence="1 2" key="1">
    <citation type="submission" date="2021-06" db="EMBL/GenBank/DDBJ databases">
        <title>Complete genome of Haloferula helveola possessing various polysaccharide degrading enzymes.</title>
        <authorList>
            <person name="Takami H."/>
            <person name="Huang C."/>
            <person name="Hamasaki K."/>
        </authorList>
    </citation>
    <scope>NUCLEOTIDE SEQUENCE [LARGE SCALE GENOMIC DNA]</scope>
    <source>
        <strain evidence="1 2">CN-1</strain>
    </source>
</reference>
<keyword evidence="1" id="KW-0808">Transferase</keyword>
<accession>A0ABN6H5M7</accession>
<dbReference type="Proteomes" id="UP001374893">
    <property type="component" value="Chromosome"/>
</dbReference>
<organism evidence="1 2">
    <name type="scientific">Haloferula helveola</name>
    <dbReference type="NCBI Taxonomy" id="490095"/>
    <lineage>
        <taxon>Bacteria</taxon>
        <taxon>Pseudomonadati</taxon>
        <taxon>Verrucomicrobiota</taxon>
        <taxon>Verrucomicrobiia</taxon>
        <taxon>Verrucomicrobiales</taxon>
        <taxon>Verrucomicrobiaceae</taxon>
        <taxon>Haloferula</taxon>
    </lineage>
</organism>
<gene>
    <name evidence="1" type="ORF">HAHE_21500</name>
</gene>
<dbReference type="EMBL" id="AP024702">
    <property type="protein sequence ID" value="BCX48242.1"/>
    <property type="molecule type" value="Genomic_DNA"/>
</dbReference>
<dbReference type="GO" id="GO:0016740">
    <property type="term" value="F:transferase activity"/>
    <property type="evidence" value="ECO:0007669"/>
    <property type="project" value="UniProtKB-KW"/>
</dbReference>